<dbReference type="EMBL" id="BAAATR010000010">
    <property type="protein sequence ID" value="GAA2243965.1"/>
    <property type="molecule type" value="Genomic_DNA"/>
</dbReference>
<evidence type="ECO:0000313" key="2">
    <source>
        <dbReference type="EMBL" id="GAA2243965.1"/>
    </source>
</evidence>
<protein>
    <submittedName>
        <fullName evidence="2">Uncharacterized protein</fullName>
    </submittedName>
</protein>
<evidence type="ECO:0000313" key="3">
    <source>
        <dbReference type="Proteomes" id="UP001500305"/>
    </source>
</evidence>
<dbReference type="Proteomes" id="UP001500305">
    <property type="component" value="Unassembled WGS sequence"/>
</dbReference>
<gene>
    <name evidence="2" type="ORF">GCM10010430_27120</name>
</gene>
<reference evidence="3" key="1">
    <citation type="journal article" date="2019" name="Int. J. Syst. Evol. Microbiol.">
        <title>The Global Catalogue of Microorganisms (GCM) 10K type strain sequencing project: providing services to taxonomists for standard genome sequencing and annotation.</title>
        <authorList>
            <consortium name="The Broad Institute Genomics Platform"/>
            <consortium name="The Broad Institute Genome Sequencing Center for Infectious Disease"/>
            <person name="Wu L."/>
            <person name="Ma J."/>
        </authorList>
    </citation>
    <scope>NUCLEOTIDE SEQUENCE [LARGE SCALE GENOMIC DNA]</scope>
    <source>
        <strain evidence="3">JCM 7356</strain>
    </source>
</reference>
<feature type="compositionally biased region" description="Gly residues" evidence="1">
    <location>
        <begin position="8"/>
        <end position="21"/>
    </location>
</feature>
<name>A0ABP5QUF6_9ACTN</name>
<sequence>MVRDLAVEGGGKLPAGEGPGGRAPAHHRCVLARRSLARPEEIAYYLGFAPTGASVAELVRVAGSRWAIEEVLPSCQ</sequence>
<feature type="region of interest" description="Disordered" evidence="1">
    <location>
        <begin position="1"/>
        <end position="24"/>
    </location>
</feature>
<organism evidence="2 3">
    <name type="scientific">Kitasatospora cystarginea</name>
    <dbReference type="NCBI Taxonomy" id="58350"/>
    <lineage>
        <taxon>Bacteria</taxon>
        <taxon>Bacillati</taxon>
        <taxon>Actinomycetota</taxon>
        <taxon>Actinomycetes</taxon>
        <taxon>Kitasatosporales</taxon>
        <taxon>Streptomycetaceae</taxon>
        <taxon>Kitasatospora</taxon>
    </lineage>
</organism>
<accession>A0ABP5QUF6</accession>
<comment type="caution">
    <text evidence="2">The sequence shown here is derived from an EMBL/GenBank/DDBJ whole genome shotgun (WGS) entry which is preliminary data.</text>
</comment>
<keyword evidence="3" id="KW-1185">Reference proteome</keyword>
<proteinExistence type="predicted"/>
<evidence type="ECO:0000256" key="1">
    <source>
        <dbReference type="SAM" id="MobiDB-lite"/>
    </source>
</evidence>